<evidence type="ECO:0000256" key="1">
    <source>
        <dbReference type="SAM" id="Phobius"/>
    </source>
</evidence>
<keyword evidence="1" id="KW-0472">Membrane</keyword>
<feature type="transmembrane region" description="Helical" evidence="1">
    <location>
        <begin position="138"/>
        <end position="157"/>
    </location>
</feature>
<evidence type="ECO:0000313" key="4">
    <source>
        <dbReference type="Proteomes" id="UP001642540"/>
    </source>
</evidence>
<feature type="transmembrane region" description="Helical" evidence="1">
    <location>
        <begin position="270"/>
        <end position="292"/>
    </location>
</feature>
<accession>A0ABP1S2V9</accession>
<dbReference type="EMBL" id="CAXLJM020000149">
    <property type="protein sequence ID" value="CAL8142808.1"/>
    <property type="molecule type" value="Genomic_DNA"/>
</dbReference>
<proteinExistence type="predicted"/>
<dbReference type="Proteomes" id="UP001642540">
    <property type="component" value="Unassembled WGS sequence"/>
</dbReference>
<keyword evidence="2" id="KW-0732">Signal</keyword>
<protein>
    <recommendedName>
        <fullName evidence="5">EB domain-containing protein</fullName>
    </recommendedName>
</protein>
<keyword evidence="1" id="KW-1133">Transmembrane helix</keyword>
<keyword evidence="4" id="KW-1185">Reference proteome</keyword>
<feature type="signal peptide" evidence="2">
    <location>
        <begin position="1"/>
        <end position="27"/>
    </location>
</feature>
<sequence>MGLKLKSSISFLAVGVFTLCVLTFTSAAHYGEPCSTDGDCDKDFACNIGTCDCFSPKMFYDDELKMCFSYVGNKCTREDDGLIALRCVPNAECRKSHKLPSSLGFCTCKSRYESENSGKRCTSPLEKASPKVTSMDQVVAELFTLISFLIVVFISGFQHNESCSTSMECFPRETFLRCNKGHCLCSADSDYDLANGYCRLKINVKCFLSGKNNQPCVKGAYCDPPSYADGKKIQGASTGNCKCYQGETNEEDGTCSSATSLQRSFGYSNFIVSSSFKAIIIIVAICVVGFAMCII</sequence>
<feature type="chain" id="PRO_5046059849" description="EB domain-containing protein" evidence="2">
    <location>
        <begin position="28"/>
        <end position="295"/>
    </location>
</feature>
<comment type="caution">
    <text evidence="3">The sequence shown here is derived from an EMBL/GenBank/DDBJ whole genome shotgun (WGS) entry which is preliminary data.</text>
</comment>
<organism evidence="3 4">
    <name type="scientific">Orchesella dallaii</name>
    <dbReference type="NCBI Taxonomy" id="48710"/>
    <lineage>
        <taxon>Eukaryota</taxon>
        <taxon>Metazoa</taxon>
        <taxon>Ecdysozoa</taxon>
        <taxon>Arthropoda</taxon>
        <taxon>Hexapoda</taxon>
        <taxon>Collembola</taxon>
        <taxon>Entomobryomorpha</taxon>
        <taxon>Entomobryoidea</taxon>
        <taxon>Orchesellidae</taxon>
        <taxon>Orchesellinae</taxon>
        <taxon>Orchesella</taxon>
    </lineage>
</organism>
<evidence type="ECO:0000313" key="3">
    <source>
        <dbReference type="EMBL" id="CAL8142808.1"/>
    </source>
</evidence>
<name>A0ABP1S2V9_9HEXA</name>
<evidence type="ECO:0008006" key="5">
    <source>
        <dbReference type="Google" id="ProtNLM"/>
    </source>
</evidence>
<gene>
    <name evidence="3" type="ORF">ODALV1_LOCUS29158</name>
</gene>
<evidence type="ECO:0000256" key="2">
    <source>
        <dbReference type="SAM" id="SignalP"/>
    </source>
</evidence>
<keyword evidence="1" id="KW-0812">Transmembrane</keyword>
<reference evidence="3 4" key="1">
    <citation type="submission" date="2024-08" db="EMBL/GenBank/DDBJ databases">
        <authorList>
            <person name="Cucini C."/>
            <person name="Frati F."/>
        </authorList>
    </citation>
    <scope>NUCLEOTIDE SEQUENCE [LARGE SCALE GENOMIC DNA]</scope>
</reference>